<evidence type="ECO:0000313" key="1">
    <source>
        <dbReference type="EMBL" id="GBF58531.1"/>
    </source>
</evidence>
<dbReference type="PROSITE" id="PS51318">
    <property type="entry name" value="TAT"/>
    <property type="match status" value="1"/>
</dbReference>
<dbReference type="PANTHER" id="PTHR35399:SF2">
    <property type="entry name" value="DUF839 DOMAIN-CONTAINING PROTEIN"/>
    <property type="match status" value="1"/>
</dbReference>
<dbReference type="InterPro" id="IPR008557">
    <property type="entry name" value="PhoX"/>
</dbReference>
<dbReference type="AlphaFoldDB" id="A0A2P2EBW4"/>
<dbReference type="EMBL" id="BFBR01000006">
    <property type="protein sequence ID" value="GBF58531.1"/>
    <property type="molecule type" value="Genomic_DNA"/>
</dbReference>
<keyword evidence="2" id="KW-1185">Reference proteome</keyword>
<proteinExistence type="predicted"/>
<sequence>MTARTNQFADLACAHLSRRGFLTVTASLPAASLLPSEAAAVPAGFTSVPENRQDTVVVPEGYVWAPLISWGDPLFEGMAPLDTSRRGAPFQFTREEQEGRFGTHNDMLALFPANWAYPWPQGRVRRAIMCINHEAVSPFLAAPGSNGQALDTDPVALEALYACMGVSVFDVSHDPATGAWAVVKGPAKGVGRNRRITPFNEIVFDGPAANHPWITRAGAIVNEIEGARSGPPKRAAAIKAGTFQNCAGGFTPWGTYLTAEENFNNQFFTSDKDSPVLASAKAEPGFGFDQTIFRYDNIWRMGGPGQFDLSRNPHGPALYGWIVEIDPYDPDWLPTKHTALGRKCNECATTVLARSNQAVIYTGDDSNNQFVYKFISHGRFDPTNRVANRSLLSQGTLYAARFEADGTGYWIALTAEAANQVPLAPGEAPFADDGDVMVRCREAAARLGATRMDRPEDVESPTDGSFRGTGTVFVMCTGNLSDSGRPGNAANPRRKALEGDGLERNFQGHIVRIDEAGRDPAALRFTWDIFAVAGDPAGEVAPVVNQEGRRVNASSWLQGKPTTTGDRFAMPDNITFDHRNFGWITTDGTQDTFPCNDGVYVLPMVGKGPRPVKRFLTVPVGAECTGPLLAWDQRTFFCGVQHVGAESPSGQFYRGEAEGPYSSFPHGGWPRDTVVYVRRKDGGVVGT</sequence>
<name>A0A2P2EBW4_9PROT</name>
<dbReference type="Proteomes" id="UP000245086">
    <property type="component" value="Unassembled WGS sequence"/>
</dbReference>
<dbReference type="InterPro" id="IPR006311">
    <property type="entry name" value="TAT_signal"/>
</dbReference>
<evidence type="ECO:0008006" key="3">
    <source>
        <dbReference type="Google" id="ProtNLM"/>
    </source>
</evidence>
<organism evidence="1 2">
    <name type="scientific">Candidatus Phycosocius bacilliformis</name>
    <dbReference type="NCBI Taxonomy" id="1445552"/>
    <lineage>
        <taxon>Bacteria</taxon>
        <taxon>Pseudomonadati</taxon>
        <taxon>Pseudomonadota</taxon>
        <taxon>Alphaproteobacteria</taxon>
        <taxon>Caulobacterales</taxon>
        <taxon>Caulobacterales incertae sedis</taxon>
        <taxon>Candidatus Phycosocius</taxon>
    </lineage>
</organism>
<reference evidence="1 2" key="1">
    <citation type="journal article" date="2018" name="Genome Announc.">
        <title>Draft Genome Sequence of "Candidatus Phycosocius bacilliformis," an Alphaproteobacterial Ectosymbiont of the Hydrocarbon-Producing Green Alga Botryococcus braunii.</title>
        <authorList>
            <person name="Tanabe Y."/>
            <person name="Yamaguchi H."/>
            <person name="Watanabe M.M."/>
        </authorList>
    </citation>
    <scope>NUCLEOTIDE SEQUENCE [LARGE SCALE GENOMIC DNA]</scope>
    <source>
        <strain evidence="1 2">BOTRYCO-2</strain>
    </source>
</reference>
<protein>
    <recommendedName>
        <fullName evidence="3">dTDP-glucose 4,6-dehydratase</fullName>
    </recommendedName>
</protein>
<gene>
    <name evidence="1" type="ORF">PbB2_02217</name>
</gene>
<dbReference type="Pfam" id="PF05787">
    <property type="entry name" value="PhoX"/>
    <property type="match status" value="1"/>
</dbReference>
<accession>A0A2P2EBW4</accession>
<dbReference type="RefSeq" id="WP_192576303.1">
    <property type="nucleotide sequence ID" value="NZ_BFBR01000006.1"/>
</dbReference>
<evidence type="ECO:0000313" key="2">
    <source>
        <dbReference type="Proteomes" id="UP000245086"/>
    </source>
</evidence>
<dbReference type="PANTHER" id="PTHR35399">
    <property type="entry name" value="SLR8030 PROTEIN"/>
    <property type="match status" value="1"/>
</dbReference>
<comment type="caution">
    <text evidence="1">The sequence shown here is derived from an EMBL/GenBank/DDBJ whole genome shotgun (WGS) entry which is preliminary data.</text>
</comment>